<proteinExistence type="predicted"/>
<name>A0A4Y2E9S6_ARAVE</name>
<evidence type="ECO:0000256" key="1">
    <source>
        <dbReference type="SAM" id="MobiDB-lite"/>
    </source>
</evidence>
<dbReference type="EMBL" id="BGPR01000531">
    <property type="protein sequence ID" value="GBM25069.1"/>
    <property type="molecule type" value="Genomic_DNA"/>
</dbReference>
<accession>A0A4Y2E9S6</accession>
<evidence type="ECO:0000313" key="2">
    <source>
        <dbReference type="EMBL" id="GBM25069.1"/>
    </source>
</evidence>
<organism evidence="2 3">
    <name type="scientific">Araneus ventricosus</name>
    <name type="common">Orbweaver spider</name>
    <name type="synonym">Epeira ventricosa</name>
    <dbReference type="NCBI Taxonomy" id="182803"/>
    <lineage>
        <taxon>Eukaryota</taxon>
        <taxon>Metazoa</taxon>
        <taxon>Ecdysozoa</taxon>
        <taxon>Arthropoda</taxon>
        <taxon>Chelicerata</taxon>
        <taxon>Arachnida</taxon>
        <taxon>Araneae</taxon>
        <taxon>Araneomorphae</taxon>
        <taxon>Entelegynae</taxon>
        <taxon>Araneoidea</taxon>
        <taxon>Araneidae</taxon>
        <taxon>Araneus</taxon>
    </lineage>
</organism>
<protein>
    <submittedName>
        <fullName evidence="2">Uncharacterized protein</fullName>
    </submittedName>
</protein>
<comment type="caution">
    <text evidence="2">The sequence shown here is derived from an EMBL/GenBank/DDBJ whole genome shotgun (WGS) entry which is preliminary data.</text>
</comment>
<sequence>MTHQKGVNPLRKDLVFELNSYFSCWLEGAEVDTFEKLKDLMIAGQITRRASSVIKAHFVDQWRQMNDPYVVASNFDQYQLARKMLRKPQQNKPFDKPSFKRTNSFRKNGKGRGKKSRRCKIK</sequence>
<reference evidence="2 3" key="1">
    <citation type="journal article" date="2019" name="Sci. Rep.">
        <title>Orb-weaving spider Araneus ventricosus genome elucidates the spidroin gene catalogue.</title>
        <authorList>
            <person name="Kono N."/>
            <person name="Nakamura H."/>
            <person name="Ohtoshi R."/>
            <person name="Moran D.A.P."/>
            <person name="Shinohara A."/>
            <person name="Yoshida Y."/>
            <person name="Fujiwara M."/>
            <person name="Mori M."/>
            <person name="Tomita M."/>
            <person name="Arakawa K."/>
        </authorList>
    </citation>
    <scope>NUCLEOTIDE SEQUENCE [LARGE SCALE GENOMIC DNA]</scope>
</reference>
<dbReference type="OrthoDB" id="6435150at2759"/>
<feature type="compositionally biased region" description="Basic residues" evidence="1">
    <location>
        <begin position="103"/>
        <end position="122"/>
    </location>
</feature>
<feature type="region of interest" description="Disordered" evidence="1">
    <location>
        <begin position="86"/>
        <end position="122"/>
    </location>
</feature>
<dbReference type="Proteomes" id="UP000499080">
    <property type="component" value="Unassembled WGS sequence"/>
</dbReference>
<dbReference type="AlphaFoldDB" id="A0A4Y2E9S6"/>
<keyword evidence="3" id="KW-1185">Reference proteome</keyword>
<gene>
    <name evidence="2" type="ORF">AVEN_96652_1</name>
</gene>
<evidence type="ECO:0000313" key="3">
    <source>
        <dbReference type="Proteomes" id="UP000499080"/>
    </source>
</evidence>